<organism evidence="2 3">
    <name type="scientific">Candidatus Anaerobiospirillum pullicola</name>
    <dbReference type="NCBI Taxonomy" id="2838451"/>
    <lineage>
        <taxon>Bacteria</taxon>
        <taxon>Pseudomonadati</taxon>
        <taxon>Pseudomonadota</taxon>
        <taxon>Gammaproteobacteria</taxon>
        <taxon>Aeromonadales</taxon>
        <taxon>Succinivibrionaceae</taxon>
        <taxon>Anaerobiospirillum</taxon>
    </lineage>
</organism>
<proteinExistence type="predicted"/>
<keyword evidence="1" id="KW-0732">Signal</keyword>
<accession>A0A948WZN8</accession>
<comment type="caution">
    <text evidence="2">The sequence shown here is derived from an EMBL/GenBank/DDBJ whole genome shotgun (WGS) entry which is preliminary data.</text>
</comment>
<dbReference type="Proteomes" id="UP000733611">
    <property type="component" value="Unassembled WGS sequence"/>
</dbReference>
<dbReference type="PROSITE" id="PS51257">
    <property type="entry name" value="PROKAR_LIPOPROTEIN"/>
    <property type="match status" value="1"/>
</dbReference>
<evidence type="ECO:0008006" key="4">
    <source>
        <dbReference type="Google" id="ProtNLM"/>
    </source>
</evidence>
<gene>
    <name evidence="2" type="ORF">H9847_08995</name>
</gene>
<dbReference type="EMBL" id="JAHLFE010000186">
    <property type="protein sequence ID" value="MBU3844978.1"/>
    <property type="molecule type" value="Genomic_DNA"/>
</dbReference>
<dbReference type="AlphaFoldDB" id="A0A948WZN8"/>
<feature type="chain" id="PRO_5036679114" description="Lipoprotein" evidence="1">
    <location>
        <begin position="25"/>
        <end position="133"/>
    </location>
</feature>
<protein>
    <recommendedName>
        <fullName evidence="4">Lipoprotein</fullName>
    </recommendedName>
</protein>
<reference evidence="2" key="1">
    <citation type="journal article" date="2021" name="PeerJ">
        <title>Extensive microbial diversity within the chicken gut microbiome revealed by metagenomics and culture.</title>
        <authorList>
            <person name="Gilroy R."/>
            <person name="Ravi A."/>
            <person name="Getino M."/>
            <person name="Pursley I."/>
            <person name="Horton D.L."/>
            <person name="Alikhan N.F."/>
            <person name="Baker D."/>
            <person name="Gharbi K."/>
            <person name="Hall N."/>
            <person name="Watson M."/>
            <person name="Adriaenssens E.M."/>
            <person name="Foster-Nyarko E."/>
            <person name="Jarju S."/>
            <person name="Secka A."/>
            <person name="Antonio M."/>
            <person name="Oren A."/>
            <person name="Chaudhuri R.R."/>
            <person name="La Ragione R."/>
            <person name="Hildebrand F."/>
            <person name="Pallen M.J."/>
        </authorList>
    </citation>
    <scope>NUCLEOTIDE SEQUENCE</scope>
    <source>
        <strain evidence="2">378</strain>
    </source>
</reference>
<sequence>MKKSFLTTLCVGIFMMLSVTSCFSTTNMLQYSGMIPSDVTTAEVQQSIKDAAAKRDWILKDLGNNSYEATYIARGHSIKVNISYTRSNYEISYVSSTNMEYNPTEGTIHRNYNRWVNNLKHDIDIGLLQASAR</sequence>
<reference evidence="2" key="2">
    <citation type="submission" date="2021-04" db="EMBL/GenBank/DDBJ databases">
        <authorList>
            <person name="Gilroy R."/>
        </authorList>
    </citation>
    <scope>NUCLEOTIDE SEQUENCE</scope>
    <source>
        <strain evidence="2">378</strain>
    </source>
</reference>
<name>A0A948WZN8_9GAMM</name>
<evidence type="ECO:0000313" key="2">
    <source>
        <dbReference type="EMBL" id="MBU3844978.1"/>
    </source>
</evidence>
<feature type="signal peptide" evidence="1">
    <location>
        <begin position="1"/>
        <end position="24"/>
    </location>
</feature>
<evidence type="ECO:0000313" key="3">
    <source>
        <dbReference type="Proteomes" id="UP000733611"/>
    </source>
</evidence>
<evidence type="ECO:0000256" key="1">
    <source>
        <dbReference type="SAM" id="SignalP"/>
    </source>
</evidence>